<keyword evidence="1" id="KW-1133">Transmembrane helix</keyword>
<accession>A0A4Q7MJ31</accession>
<dbReference type="Proteomes" id="UP000293289">
    <property type="component" value="Unassembled WGS sequence"/>
</dbReference>
<feature type="transmembrane region" description="Helical" evidence="1">
    <location>
        <begin position="75"/>
        <end position="95"/>
    </location>
</feature>
<gene>
    <name evidence="2" type="ORF">EV187_0794</name>
</gene>
<feature type="transmembrane region" description="Helical" evidence="1">
    <location>
        <begin position="102"/>
        <end position="123"/>
    </location>
</feature>
<feature type="transmembrane region" description="Helical" evidence="1">
    <location>
        <begin position="16"/>
        <end position="36"/>
    </location>
</feature>
<organism evidence="2 3">
    <name type="scientific">Agromyces ramosus</name>
    <dbReference type="NCBI Taxonomy" id="33879"/>
    <lineage>
        <taxon>Bacteria</taxon>
        <taxon>Bacillati</taxon>
        <taxon>Actinomycetota</taxon>
        <taxon>Actinomycetes</taxon>
        <taxon>Micrococcales</taxon>
        <taxon>Microbacteriaceae</taxon>
        <taxon>Agromyces</taxon>
    </lineage>
</organism>
<comment type="caution">
    <text evidence="2">The sequence shown here is derived from an EMBL/GenBank/DDBJ whole genome shotgun (WGS) entry which is preliminary data.</text>
</comment>
<evidence type="ECO:0000256" key="1">
    <source>
        <dbReference type="SAM" id="Phobius"/>
    </source>
</evidence>
<evidence type="ECO:0000313" key="2">
    <source>
        <dbReference type="EMBL" id="RZS68365.1"/>
    </source>
</evidence>
<feature type="transmembrane region" description="Helical" evidence="1">
    <location>
        <begin position="43"/>
        <end position="63"/>
    </location>
</feature>
<proteinExistence type="predicted"/>
<keyword evidence="1" id="KW-0812">Transmembrane</keyword>
<reference evidence="2 3" key="1">
    <citation type="submission" date="2019-02" db="EMBL/GenBank/DDBJ databases">
        <title>Genomic Encyclopedia of Type Strains, Phase IV (KMG-IV): sequencing the most valuable type-strain genomes for metagenomic binning, comparative biology and taxonomic classification.</title>
        <authorList>
            <person name="Goeker M."/>
        </authorList>
    </citation>
    <scope>NUCLEOTIDE SEQUENCE [LARGE SCALE GENOMIC DNA]</scope>
    <source>
        <strain evidence="2 3">DSM 43045</strain>
    </source>
</reference>
<protein>
    <submittedName>
        <fullName evidence="2">Uncharacterized protein</fullName>
    </submittedName>
</protein>
<keyword evidence="3" id="KW-1185">Reference proteome</keyword>
<dbReference type="AlphaFoldDB" id="A0A4Q7MJ31"/>
<keyword evidence="1" id="KW-0472">Membrane</keyword>
<dbReference type="EMBL" id="SGWY01000001">
    <property type="protein sequence ID" value="RZS68365.1"/>
    <property type="molecule type" value="Genomic_DNA"/>
</dbReference>
<evidence type="ECO:0000313" key="3">
    <source>
        <dbReference type="Proteomes" id="UP000293289"/>
    </source>
</evidence>
<name>A0A4Q7MJ31_9MICO</name>
<sequence>MLLSSAVVGVLFRAPWGFVLLAVTLVGSALAMTVLFRAVTGRARWIASIMLALLPPAGVWRAIIGSGRIPFDTVYGMPAALAIGGAVGSLSMLALPGRWRFAGAVSAVLIATPLLIPVFAHAAERAAAEERAQRASVEQAFDGLVDPLGTDLAGTTITLTSASTDAAQVAVDRDGRELVILTTPTGGSGPYDPDAFACWRLVGTESSEGDETMAEFADRCVVVDGGWATIDGSVVGTNVGTRWVQVEAGAGATPDDVMAVFHSLEEFPEERVRAWFDEHLMRDRKGGE</sequence>